<keyword evidence="3" id="KW-1185">Reference proteome</keyword>
<name>A0A1N6FYW5_9LACT</name>
<dbReference type="PANTHER" id="PTHR10724">
    <property type="entry name" value="30S RIBOSOMAL PROTEIN S1"/>
    <property type="match status" value="1"/>
</dbReference>
<dbReference type="FunFam" id="2.40.50.140:FF:000051">
    <property type="entry name" value="RNA-binding transcriptional accessory protein"/>
    <property type="match status" value="1"/>
</dbReference>
<evidence type="ECO:0000313" key="2">
    <source>
        <dbReference type="EMBL" id="SIO00489.1"/>
    </source>
</evidence>
<dbReference type="Proteomes" id="UP000184758">
    <property type="component" value="Unassembled WGS sequence"/>
</dbReference>
<dbReference type="NCBIfam" id="NF040579">
    <property type="entry name" value="S1_dom_CvfD"/>
    <property type="match status" value="1"/>
</dbReference>
<organism evidence="2 3">
    <name type="scientific">Carnobacterium alterfunditum</name>
    <dbReference type="NCBI Taxonomy" id="28230"/>
    <lineage>
        <taxon>Bacteria</taxon>
        <taxon>Bacillati</taxon>
        <taxon>Bacillota</taxon>
        <taxon>Bacilli</taxon>
        <taxon>Lactobacillales</taxon>
        <taxon>Carnobacteriaceae</taxon>
        <taxon>Carnobacterium</taxon>
    </lineage>
</organism>
<dbReference type="OrthoDB" id="9810507at2"/>
<accession>A0A1N6FYW5</accession>
<dbReference type="AlphaFoldDB" id="A0A1N6FYW5"/>
<dbReference type="GO" id="GO:0003729">
    <property type="term" value="F:mRNA binding"/>
    <property type="evidence" value="ECO:0007669"/>
    <property type="project" value="TreeGrafter"/>
</dbReference>
<dbReference type="InterPro" id="IPR012340">
    <property type="entry name" value="NA-bd_OB-fold"/>
</dbReference>
<reference evidence="3" key="1">
    <citation type="submission" date="2016-11" db="EMBL/GenBank/DDBJ databases">
        <authorList>
            <person name="Varghese N."/>
            <person name="Submissions S."/>
        </authorList>
    </citation>
    <scope>NUCLEOTIDE SEQUENCE [LARGE SCALE GENOMIC DNA]</scope>
    <source>
        <strain evidence="3">313</strain>
    </source>
</reference>
<dbReference type="InterPro" id="IPR050437">
    <property type="entry name" value="Ribos_protein_bS1-like"/>
</dbReference>
<dbReference type="GO" id="GO:0006412">
    <property type="term" value="P:translation"/>
    <property type="evidence" value="ECO:0007669"/>
    <property type="project" value="TreeGrafter"/>
</dbReference>
<dbReference type="Pfam" id="PF00575">
    <property type="entry name" value="S1"/>
    <property type="match status" value="1"/>
</dbReference>
<dbReference type="SMART" id="SM00316">
    <property type="entry name" value="S1"/>
    <property type="match status" value="1"/>
</dbReference>
<protein>
    <submittedName>
        <fullName evidence="2">General stress protein 13</fullName>
    </submittedName>
</protein>
<dbReference type="PROSITE" id="PS50126">
    <property type="entry name" value="S1"/>
    <property type="match status" value="1"/>
</dbReference>
<proteinExistence type="predicted"/>
<dbReference type="eggNOG" id="COG1098">
    <property type="taxonomic scope" value="Bacteria"/>
</dbReference>
<sequence length="129" mass="14869">MRYKIGMVVKGKITGIQPYGAFVSLDEETQGLIHISECKHGFVKDLSEVLAVGNEIEVMVLDIDEYTKKISLSLRALEESTTFQYYYKKRRQHHEKFGALGFDTIKESIPKWIEEAKEDEKKQNQVLKG</sequence>
<dbReference type="SUPFAM" id="SSF50249">
    <property type="entry name" value="Nucleic acid-binding proteins"/>
    <property type="match status" value="1"/>
</dbReference>
<dbReference type="Gene3D" id="2.40.50.140">
    <property type="entry name" value="Nucleic acid-binding proteins"/>
    <property type="match status" value="1"/>
</dbReference>
<dbReference type="InterPro" id="IPR003029">
    <property type="entry name" value="S1_domain"/>
</dbReference>
<dbReference type="RefSeq" id="WP_034547718.1">
    <property type="nucleotide sequence ID" value="NZ_FSRN01000001.1"/>
</dbReference>
<dbReference type="GO" id="GO:0003735">
    <property type="term" value="F:structural constituent of ribosome"/>
    <property type="evidence" value="ECO:0007669"/>
    <property type="project" value="TreeGrafter"/>
</dbReference>
<feature type="domain" description="S1 motif" evidence="1">
    <location>
        <begin position="6"/>
        <end position="75"/>
    </location>
</feature>
<dbReference type="EMBL" id="FSRN01000001">
    <property type="protein sequence ID" value="SIO00489.1"/>
    <property type="molecule type" value="Genomic_DNA"/>
</dbReference>
<evidence type="ECO:0000313" key="3">
    <source>
        <dbReference type="Proteomes" id="UP000184758"/>
    </source>
</evidence>
<evidence type="ECO:0000259" key="1">
    <source>
        <dbReference type="PROSITE" id="PS50126"/>
    </source>
</evidence>
<dbReference type="STRING" id="28230.SAMN05878443_0907"/>
<dbReference type="GO" id="GO:0005737">
    <property type="term" value="C:cytoplasm"/>
    <property type="evidence" value="ECO:0007669"/>
    <property type="project" value="UniProtKB-ARBA"/>
</dbReference>
<gene>
    <name evidence="2" type="ORF">SAMN05878443_0907</name>
</gene>